<keyword evidence="2" id="KW-1133">Transmembrane helix</keyword>
<evidence type="ECO:0000313" key="4">
    <source>
        <dbReference type="EMBL" id="MEE1675997.1"/>
    </source>
</evidence>
<evidence type="ECO:0000313" key="5">
    <source>
        <dbReference type="Proteomes" id="UP001310248"/>
    </source>
</evidence>
<dbReference type="Proteomes" id="UP001310248">
    <property type="component" value="Unassembled WGS sequence"/>
</dbReference>
<feature type="region of interest" description="Disordered" evidence="1">
    <location>
        <begin position="176"/>
        <end position="195"/>
    </location>
</feature>
<gene>
    <name evidence="4" type="ORF">SNR37_001324</name>
</gene>
<organism evidence="4 5">
    <name type="scientific">Agarivorans aestuarii</name>
    <dbReference type="NCBI Taxonomy" id="1563703"/>
    <lineage>
        <taxon>Bacteria</taxon>
        <taxon>Pseudomonadati</taxon>
        <taxon>Pseudomonadota</taxon>
        <taxon>Gammaproteobacteria</taxon>
        <taxon>Alteromonadales</taxon>
        <taxon>Alteromonadaceae</taxon>
        <taxon>Agarivorans</taxon>
    </lineage>
</organism>
<evidence type="ECO:0000259" key="3">
    <source>
        <dbReference type="Pfam" id="PF11141"/>
    </source>
</evidence>
<dbReference type="RefSeq" id="WP_329776745.1">
    <property type="nucleotide sequence ID" value="NZ_JAYDYW010000017.1"/>
</dbReference>
<evidence type="ECO:0000256" key="1">
    <source>
        <dbReference type="SAM" id="MobiDB-lite"/>
    </source>
</evidence>
<feature type="compositionally biased region" description="Basic and acidic residues" evidence="1">
    <location>
        <begin position="130"/>
        <end position="144"/>
    </location>
</feature>
<dbReference type="Pfam" id="PF11141">
    <property type="entry name" value="DUF2914"/>
    <property type="match status" value="1"/>
</dbReference>
<feature type="transmembrane region" description="Helical" evidence="2">
    <location>
        <begin position="36"/>
        <end position="55"/>
    </location>
</feature>
<reference evidence="5" key="1">
    <citation type="submission" date="2023-07" db="EMBL/GenBank/DDBJ databases">
        <title>Draft genome sequence of Agarivorans aestuarii strain ZMCS4, a CAZymes producing bacteria isolated from the marine brown algae Clodostephus spongiosus.</title>
        <authorList>
            <person name="Lorente B."/>
            <person name="Cabral C."/>
            <person name="Frias J."/>
            <person name="Faria J."/>
            <person name="Toubarro D."/>
        </authorList>
    </citation>
    <scope>NUCLEOTIDE SEQUENCE [LARGE SCALE GENOMIC DNA]</scope>
    <source>
        <strain evidence="5">ZMCS4</strain>
    </source>
</reference>
<feature type="compositionally biased region" description="Low complexity" evidence="1">
    <location>
        <begin position="116"/>
        <end position="129"/>
    </location>
</feature>
<feature type="compositionally biased region" description="Polar residues" evidence="1">
    <location>
        <begin position="184"/>
        <end position="195"/>
    </location>
</feature>
<keyword evidence="2" id="KW-0472">Membrane</keyword>
<comment type="caution">
    <text evidence="4">The sequence shown here is derived from an EMBL/GenBank/DDBJ whole genome shotgun (WGS) entry which is preliminary data.</text>
</comment>
<protein>
    <submittedName>
        <fullName evidence="4">DUF2914 domain-containing protein</fullName>
    </submittedName>
</protein>
<feature type="region of interest" description="Disordered" evidence="1">
    <location>
        <begin position="65"/>
        <end position="147"/>
    </location>
</feature>
<keyword evidence="2" id="KW-0812">Transmembrane</keyword>
<dbReference type="EMBL" id="JAYDYW010000017">
    <property type="protein sequence ID" value="MEE1675997.1"/>
    <property type="molecule type" value="Genomic_DNA"/>
</dbReference>
<dbReference type="InterPro" id="IPR022606">
    <property type="entry name" value="DUF2914"/>
</dbReference>
<evidence type="ECO:0000256" key="2">
    <source>
        <dbReference type="SAM" id="Phobius"/>
    </source>
</evidence>
<keyword evidence="5" id="KW-1185">Reference proteome</keyword>
<accession>A0ABU7G9D4</accession>
<feature type="compositionally biased region" description="Polar residues" evidence="1">
    <location>
        <begin position="65"/>
        <end position="77"/>
    </location>
</feature>
<proteinExistence type="predicted"/>
<name>A0ABU7G9D4_9ALTE</name>
<feature type="domain" description="DUF2914" evidence="3">
    <location>
        <begin position="281"/>
        <end position="341"/>
    </location>
</feature>
<feature type="compositionally biased region" description="Polar residues" evidence="1">
    <location>
        <begin position="97"/>
        <end position="114"/>
    </location>
</feature>
<sequence length="342" mass="37000">MAEQVSIKIHLNASASQTATIDKVPAPKPPFDLRKIFAAVLVLILLIAGLLHFIWPAQAEPTADANATTQQASSQIESAVDKAQLPKAEASAEHSPIGQSQVDQAQIEQTQVEPTQALSAQSSAAMATEEQPKSSEAEASEEPKATVADTAAESMLVQPETNTVQPSQPLAEELPDNTKAATAEQANEQSSQPVAQTDINVDAATAELEPSAFETSASTNDADTDVDASLEQTSTVSPHVTRAQLSSAISQREPIDNLTYVALSEIQQVYLFMELRELQGQSIQVNWYQQNQLQASVDLNIGGPRWRTNASKRFTAQSRGEWQVVIVNQQQVRIFEQNFTVK</sequence>